<evidence type="ECO:0000256" key="1">
    <source>
        <dbReference type="SAM" id="MobiDB-lite"/>
    </source>
</evidence>
<dbReference type="Proteomes" id="UP000321353">
    <property type="component" value="Chromosome"/>
</dbReference>
<proteinExistence type="predicted"/>
<evidence type="ECO:0000259" key="2">
    <source>
        <dbReference type="SMART" id="SM00986"/>
    </source>
</evidence>
<feature type="domain" description="Uracil-DNA glycosylase-like" evidence="2">
    <location>
        <begin position="27"/>
        <end position="184"/>
    </location>
</feature>
<dbReference type="InterPro" id="IPR047124">
    <property type="entry name" value="HI_0220.2"/>
</dbReference>
<dbReference type="Pfam" id="PF03167">
    <property type="entry name" value="UDG"/>
    <property type="match status" value="1"/>
</dbReference>
<dbReference type="AlphaFoldDB" id="A0A5B9MF27"/>
<protein>
    <submittedName>
        <fullName evidence="3">Uracil DNA glycosylase superfamily protein</fullName>
    </submittedName>
</protein>
<dbReference type="KEGG" id="smam:Mal15_18210"/>
<organism evidence="3 4">
    <name type="scientific">Stieleria maiorica</name>
    <dbReference type="NCBI Taxonomy" id="2795974"/>
    <lineage>
        <taxon>Bacteria</taxon>
        <taxon>Pseudomonadati</taxon>
        <taxon>Planctomycetota</taxon>
        <taxon>Planctomycetia</taxon>
        <taxon>Pirellulales</taxon>
        <taxon>Pirellulaceae</taxon>
        <taxon>Stieleria</taxon>
    </lineage>
</organism>
<dbReference type="InterPro" id="IPR036895">
    <property type="entry name" value="Uracil-DNA_glycosylase-like_sf"/>
</dbReference>
<reference evidence="3 4" key="1">
    <citation type="submission" date="2019-02" db="EMBL/GenBank/DDBJ databases">
        <title>Planctomycetal bacteria perform biofilm scaping via a novel small molecule.</title>
        <authorList>
            <person name="Jeske O."/>
            <person name="Boedeker C."/>
            <person name="Wiegand S."/>
            <person name="Breitling P."/>
            <person name="Kallscheuer N."/>
            <person name="Jogler M."/>
            <person name="Rohde M."/>
            <person name="Petersen J."/>
            <person name="Medema M.H."/>
            <person name="Surup F."/>
            <person name="Jogler C."/>
        </authorList>
    </citation>
    <scope>NUCLEOTIDE SEQUENCE [LARGE SCALE GENOMIC DNA]</scope>
    <source>
        <strain evidence="3 4">Mal15</strain>
    </source>
</reference>
<dbReference type="SUPFAM" id="SSF52141">
    <property type="entry name" value="Uracil-DNA glycosylase-like"/>
    <property type="match status" value="1"/>
</dbReference>
<dbReference type="Gene3D" id="3.40.470.10">
    <property type="entry name" value="Uracil-DNA glycosylase-like domain"/>
    <property type="match status" value="1"/>
</dbReference>
<feature type="region of interest" description="Disordered" evidence="1">
    <location>
        <begin position="196"/>
        <end position="216"/>
    </location>
</feature>
<dbReference type="EMBL" id="CP036264">
    <property type="protein sequence ID" value="QEF97777.1"/>
    <property type="molecule type" value="Genomic_DNA"/>
</dbReference>
<dbReference type="PANTHER" id="PTHR42160:SF1">
    <property type="entry name" value="URACIL-DNA GLYCOSYLASE SUPERFAMILY PROTEIN"/>
    <property type="match status" value="1"/>
</dbReference>
<evidence type="ECO:0000313" key="4">
    <source>
        <dbReference type="Proteomes" id="UP000321353"/>
    </source>
</evidence>
<gene>
    <name evidence="3" type="ORF">Mal15_18210</name>
</gene>
<dbReference type="SMART" id="SM00986">
    <property type="entry name" value="UDG"/>
    <property type="match status" value="1"/>
</dbReference>
<dbReference type="SMART" id="SM00987">
    <property type="entry name" value="UreE_C"/>
    <property type="match status" value="1"/>
</dbReference>
<dbReference type="RefSeq" id="WP_147867404.1">
    <property type="nucleotide sequence ID" value="NZ_CP036264.1"/>
</dbReference>
<dbReference type="PANTHER" id="PTHR42160">
    <property type="entry name" value="URACIL-DNA GLYCOSYLASE SUPERFAMILY PROTEIN"/>
    <property type="match status" value="1"/>
</dbReference>
<accession>A0A5B9MF27</accession>
<evidence type="ECO:0000313" key="3">
    <source>
        <dbReference type="EMBL" id="QEF97777.1"/>
    </source>
</evidence>
<name>A0A5B9MF27_9BACT</name>
<keyword evidence="4" id="KW-1185">Reference proteome</keyword>
<sequence length="216" mass="24437">MSLCALLEQIDRCRECESHLPAGPRPVVQAAEDAKILIVGQAPGRKVHQSGIPWDDASGKRLRAWMGVECEQFYDAKLVGIMPMGFCYPGRGRSGDLPPRKECERLWHRRLLDELPNIELTLLVGAYAQSRYLAEGHSKSLTENVANWRKYGPTVFPLPHPSPRNHGWLKANPWFEEELLPSLQVTIAGVLRRHKRHNRGSKIAQRPATLSPRKQT</sequence>
<dbReference type="InterPro" id="IPR005122">
    <property type="entry name" value="Uracil-DNA_glycosylase-like"/>
</dbReference>
<dbReference type="CDD" id="cd10033">
    <property type="entry name" value="UDG_like"/>
    <property type="match status" value="1"/>
</dbReference>